<protein>
    <submittedName>
        <fullName evidence="1">Uncharacterized protein</fullName>
    </submittedName>
</protein>
<name>A0AAV4W238_CAEEX</name>
<sequence>MRGHQAFKQSSSLSWQTGRSVKPFYLLPHTYEGQTKVQEILFAMHQVLGPMFANNSLRFDRLRAKISFNFRFVSNLRRQLKCFIVVISQHTWPRQKISWVGFKKMSSLRFLISQC</sequence>
<comment type="caution">
    <text evidence="1">The sequence shown here is derived from an EMBL/GenBank/DDBJ whole genome shotgun (WGS) entry which is preliminary data.</text>
</comment>
<organism evidence="1 2">
    <name type="scientific">Caerostris extrusa</name>
    <name type="common">Bark spider</name>
    <name type="synonym">Caerostris bankana</name>
    <dbReference type="NCBI Taxonomy" id="172846"/>
    <lineage>
        <taxon>Eukaryota</taxon>
        <taxon>Metazoa</taxon>
        <taxon>Ecdysozoa</taxon>
        <taxon>Arthropoda</taxon>
        <taxon>Chelicerata</taxon>
        <taxon>Arachnida</taxon>
        <taxon>Araneae</taxon>
        <taxon>Araneomorphae</taxon>
        <taxon>Entelegynae</taxon>
        <taxon>Araneoidea</taxon>
        <taxon>Araneidae</taxon>
        <taxon>Caerostris</taxon>
    </lineage>
</organism>
<dbReference type="AlphaFoldDB" id="A0AAV4W238"/>
<dbReference type="Proteomes" id="UP001054945">
    <property type="component" value="Unassembled WGS sequence"/>
</dbReference>
<reference evidence="1 2" key="1">
    <citation type="submission" date="2021-06" db="EMBL/GenBank/DDBJ databases">
        <title>Caerostris extrusa draft genome.</title>
        <authorList>
            <person name="Kono N."/>
            <person name="Arakawa K."/>
        </authorList>
    </citation>
    <scope>NUCLEOTIDE SEQUENCE [LARGE SCALE GENOMIC DNA]</scope>
</reference>
<keyword evidence="2" id="KW-1185">Reference proteome</keyword>
<gene>
    <name evidence="1" type="ORF">CEXT_111471</name>
</gene>
<evidence type="ECO:0000313" key="2">
    <source>
        <dbReference type="Proteomes" id="UP001054945"/>
    </source>
</evidence>
<proteinExistence type="predicted"/>
<evidence type="ECO:0000313" key="1">
    <source>
        <dbReference type="EMBL" id="GIY76318.1"/>
    </source>
</evidence>
<accession>A0AAV4W238</accession>
<dbReference type="EMBL" id="BPLR01015472">
    <property type="protein sequence ID" value="GIY76318.1"/>
    <property type="molecule type" value="Genomic_DNA"/>
</dbReference>